<evidence type="ECO:0000313" key="11">
    <source>
        <dbReference type="Proteomes" id="UP000038045"/>
    </source>
</evidence>
<keyword evidence="11" id="KW-1185">Reference proteome</keyword>
<reference evidence="12" key="1">
    <citation type="submission" date="2017-02" db="UniProtKB">
        <authorList>
            <consortium name="WormBaseParasite"/>
        </authorList>
    </citation>
    <scope>IDENTIFICATION</scope>
</reference>
<name>A0A0N4Z9N5_PARTI</name>
<keyword evidence="5" id="KW-0472">Membrane</keyword>
<dbReference type="WBParaSite" id="PTRK_0000406600.1">
    <property type="protein sequence ID" value="PTRK_0000406600.1"/>
    <property type="gene ID" value="PTRK_0000406600"/>
</dbReference>
<organism evidence="11 12">
    <name type="scientific">Parastrongyloides trichosuri</name>
    <name type="common">Possum-specific nematode worm</name>
    <dbReference type="NCBI Taxonomy" id="131310"/>
    <lineage>
        <taxon>Eukaryota</taxon>
        <taxon>Metazoa</taxon>
        <taxon>Ecdysozoa</taxon>
        <taxon>Nematoda</taxon>
        <taxon>Chromadorea</taxon>
        <taxon>Rhabditida</taxon>
        <taxon>Tylenchina</taxon>
        <taxon>Panagrolaimomorpha</taxon>
        <taxon>Strongyloidoidea</taxon>
        <taxon>Strongyloididae</taxon>
        <taxon>Parastrongyloides</taxon>
    </lineage>
</organism>
<evidence type="ECO:0000256" key="2">
    <source>
        <dbReference type="ARBA" id="ARBA00007293"/>
    </source>
</evidence>
<evidence type="ECO:0000256" key="8">
    <source>
        <dbReference type="ARBA" id="ARBA00037868"/>
    </source>
</evidence>
<dbReference type="InterPro" id="IPR029071">
    <property type="entry name" value="Ubiquitin-like_domsf"/>
</dbReference>
<protein>
    <submittedName>
        <fullName evidence="12">Autophagy-related protein</fullName>
    </submittedName>
</protein>
<dbReference type="STRING" id="131310.A0A0N4Z9N5"/>
<dbReference type="AlphaFoldDB" id="A0A0N4Z9N5"/>
<dbReference type="FunFam" id="3.10.20.90:FF:000149">
    <property type="entry name" value="microtubule-associated proteins 1A/1B light chain 3C"/>
    <property type="match status" value="1"/>
</dbReference>
<keyword evidence="3" id="KW-0963">Cytoplasm</keyword>
<dbReference type="Gene3D" id="3.10.20.90">
    <property type="entry name" value="Phosphatidylinositol 3-kinase Catalytic Subunit, Chain A, domain 1"/>
    <property type="match status" value="1"/>
</dbReference>
<evidence type="ECO:0000256" key="3">
    <source>
        <dbReference type="ARBA" id="ARBA00022490"/>
    </source>
</evidence>
<dbReference type="Pfam" id="PF02991">
    <property type="entry name" value="ATG8"/>
    <property type="match status" value="1"/>
</dbReference>
<dbReference type="InterPro" id="IPR004241">
    <property type="entry name" value="Atg8-like"/>
</dbReference>
<comment type="similarity">
    <text evidence="2 10">Belongs to the ATG8 family.</text>
</comment>
<dbReference type="GO" id="GO:0006950">
    <property type="term" value="P:response to stress"/>
    <property type="evidence" value="ECO:0007669"/>
    <property type="project" value="UniProtKB-ARBA"/>
</dbReference>
<dbReference type="GO" id="GO:0012505">
    <property type="term" value="C:endomembrane system"/>
    <property type="evidence" value="ECO:0007669"/>
    <property type="project" value="UniProtKB-SubCell"/>
</dbReference>
<dbReference type="SUPFAM" id="SSF54236">
    <property type="entry name" value="Ubiquitin-like"/>
    <property type="match status" value="1"/>
</dbReference>
<keyword evidence="4 10" id="KW-0072">Autophagy</keyword>
<dbReference type="PANTHER" id="PTHR10969">
    <property type="entry name" value="MICROTUBULE-ASSOCIATED PROTEINS 1A/1B LIGHT CHAIN 3-RELATED"/>
    <property type="match status" value="1"/>
</dbReference>
<comment type="subcellular location">
    <subcellularLocation>
        <location evidence="1">Cytoplasmic vesicle</location>
        <location evidence="1">Autophagosome</location>
    </subcellularLocation>
    <subcellularLocation>
        <location evidence="8">Endomembrane system</location>
        <topology evidence="8">Lipid-anchor</topology>
    </subcellularLocation>
</comment>
<dbReference type="GO" id="GO:0005776">
    <property type="term" value="C:autophagosome"/>
    <property type="evidence" value="ECO:0007669"/>
    <property type="project" value="UniProtKB-SubCell"/>
</dbReference>
<sequence>MSLPGYAPTFKERKSFEIRKRNALEILQTHPDKIPIIIERYENERHLPLIDRCKFLVPNHVTIADLMQIIRRRLNLHHEQSFFLMINEKSIFSISTPISSVYLSERDDDGFLYIVYTSQPAFG</sequence>
<evidence type="ECO:0000256" key="5">
    <source>
        <dbReference type="ARBA" id="ARBA00023136"/>
    </source>
</evidence>
<dbReference type="GO" id="GO:0031410">
    <property type="term" value="C:cytoplasmic vesicle"/>
    <property type="evidence" value="ECO:0007669"/>
    <property type="project" value="UniProtKB-KW"/>
</dbReference>
<dbReference type="GO" id="GO:0016236">
    <property type="term" value="P:macroautophagy"/>
    <property type="evidence" value="ECO:0007669"/>
    <property type="project" value="UniProtKB-ARBA"/>
</dbReference>
<evidence type="ECO:0000256" key="6">
    <source>
        <dbReference type="ARBA" id="ARBA00023288"/>
    </source>
</evidence>
<evidence type="ECO:0000313" key="12">
    <source>
        <dbReference type="WBParaSite" id="PTRK_0000406600.1"/>
    </source>
</evidence>
<accession>A0A0N4Z9N5</accession>
<feature type="lipid moiety-binding region" description="Phosphatidylserine amidated glycine; alternate" evidence="9">
    <location>
        <position position="123"/>
    </location>
</feature>
<keyword evidence="6 9" id="KW-0449">Lipoprotein</keyword>
<proteinExistence type="inferred from homology"/>
<evidence type="ECO:0000256" key="4">
    <source>
        <dbReference type="ARBA" id="ARBA00023006"/>
    </source>
</evidence>
<evidence type="ECO:0000256" key="7">
    <source>
        <dbReference type="ARBA" id="ARBA00023329"/>
    </source>
</evidence>
<evidence type="ECO:0000256" key="1">
    <source>
        <dbReference type="ARBA" id="ARBA00004419"/>
    </source>
</evidence>
<evidence type="ECO:0000256" key="10">
    <source>
        <dbReference type="RuleBase" id="RU004384"/>
    </source>
</evidence>
<keyword evidence="7" id="KW-0968">Cytoplasmic vesicle</keyword>
<evidence type="ECO:0000256" key="9">
    <source>
        <dbReference type="PIRSR" id="PIRSR604241-50"/>
    </source>
</evidence>
<dbReference type="Proteomes" id="UP000038045">
    <property type="component" value="Unplaced"/>
</dbReference>